<accession>A0A0M0LSD2</accession>
<proteinExistence type="predicted"/>
<sequence length="158" mass="16931">MALRVVLLLAACDGGSALAASLRGVGRPLTVSRPAPTPAVRMGVEDARMYVNEASDVDPVFEGGSLDPLGGRPPFKKVMAANRAEIAVRIMRAATELNMATVAIYGYEDRYSQHRWGSDQSFQLEKEATASPISAYLDIKQIVQIALDNGVDAVHPGY</sequence>
<organism evidence="6 7">
    <name type="scientific">Chrysochromulina tobinii</name>
    <dbReference type="NCBI Taxonomy" id="1460289"/>
    <lineage>
        <taxon>Eukaryota</taxon>
        <taxon>Haptista</taxon>
        <taxon>Haptophyta</taxon>
        <taxon>Prymnesiophyceae</taxon>
        <taxon>Prymnesiales</taxon>
        <taxon>Chrysochromulinaceae</taxon>
        <taxon>Chrysochromulina</taxon>
    </lineage>
</organism>
<dbReference type="GO" id="GO:0006094">
    <property type="term" value="P:gluconeogenesis"/>
    <property type="evidence" value="ECO:0007669"/>
    <property type="project" value="TreeGrafter"/>
</dbReference>
<keyword evidence="1" id="KW-0436">Ligase</keyword>
<dbReference type="AlphaFoldDB" id="A0A0M0LSD2"/>
<dbReference type="InterPro" id="IPR011764">
    <property type="entry name" value="Biotin_carboxylation_dom"/>
</dbReference>
<dbReference type="PANTHER" id="PTHR43778">
    <property type="entry name" value="PYRUVATE CARBOXYLASE"/>
    <property type="match status" value="1"/>
</dbReference>
<keyword evidence="7" id="KW-1185">Reference proteome</keyword>
<evidence type="ECO:0000259" key="5">
    <source>
        <dbReference type="PROSITE" id="PS50979"/>
    </source>
</evidence>
<dbReference type="EMBL" id="JWZX01000009">
    <property type="protein sequence ID" value="KOO53901.1"/>
    <property type="molecule type" value="Genomic_DNA"/>
</dbReference>
<evidence type="ECO:0000256" key="1">
    <source>
        <dbReference type="ARBA" id="ARBA00022598"/>
    </source>
</evidence>
<dbReference type="SUPFAM" id="SSF52440">
    <property type="entry name" value="PreATP-grasp domain"/>
    <property type="match status" value="1"/>
</dbReference>
<reference evidence="7" key="1">
    <citation type="journal article" date="2015" name="PLoS Genet.">
        <title>Genome Sequence and Transcriptome Analyses of Chrysochromulina tobin: Metabolic Tools for Enhanced Algal Fitness in the Prominent Order Prymnesiales (Haptophyceae).</title>
        <authorList>
            <person name="Hovde B.T."/>
            <person name="Deodato C.R."/>
            <person name="Hunsperger H.M."/>
            <person name="Ryken S.A."/>
            <person name="Yost W."/>
            <person name="Jha R.K."/>
            <person name="Patterson J."/>
            <person name="Monnat R.J. Jr."/>
            <person name="Barlow S.B."/>
            <person name="Starkenburg S.R."/>
            <person name="Cattolico R.A."/>
        </authorList>
    </citation>
    <scope>NUCLEOTIDE SEQUENCE</scope>
    <source>
        <strain evidence="7">CCMP291</strain>
    </source>
</reference>
<feature type="domain" description="Biotin carboxylation" evidence="5">
    <location>
        <begin position="74"/>
        <end position="158"/>
    </location>
</feature>
<dbReference type="PROSITE" id="PS50979">
    <property type="entry name" value="BC"/>
    <property type="match status" value="1"/>
</dbReference>
<keyword evidence="4" id="KW-0732">Signal</keyword>
<evidence type="ECO:0000256" key="4">
    <source>
        <dbReference type="SAM" id="SignalP"/>
    </source>
</evidence>
<keyword evidence="2" id="KW-0547">Nucleotide-binding</keyword>
<dbReference type="Gene3D" id="3.40.50.20">
    <property type="match status" value="1"/>
</dbReference>
<dbReference type="GO" id="GO:0005524">
    <property type="term" value="F:ATP binding"/>
    <property type="evidence" value="ECO:0007669"/>
    <property type="project" value="UniProtKB-KW"/>
</dbReference>
<keyword evidence="3" id="KW-0067">ATP-binding</keyword>
<feature type="non-terminal residue" evidence="6">
    <location>
        <position position="158"/>
    </location>
</feature>
<evidence type="ECO:0000256" key="2">
    <source>
        <dbReference type="ARBA" id="ARBA00022741"/>
    </source>
</evidence>
<dbReference type="PANTHER" id="PTHR43778:SF2">
    <property type="entry name" value="PYRUVATE CARBOXYLASE, MITOCHONDRIAL"/>
    <property type="match status" value="1"/>
</dbReference>
<evidence type="ECO:0000256" key="3">
    <source>
        <dbReference type="ARBA" id="ARBA00022840"/>
    </source>
</evidence>
<dbReference type="GO" id="GO:0005737">
    <property type="term" value="C:cytoplasm"/>
    <property type="evidence" value="ECO:0007669"/>
    <property type="project" value="TreeGrafter"/>
</dbReference>
<feature type="chain" id="PRO_5005603592" evidence="4">
    <location>
        <begin position="18"/>
        <end position="158"/>
    </location>
</feature>
<evidence type="ECO:0000313" key="6">
    <source>
        <dbReference type="EMBL" id="KOO53901.1"/>
    </source>
</evidence>
<comment type="caution">
    <text evidence="6">The sequence shown here is derived from an EMBL/GenBank/DDBJ whole genome shotgun (WGS) entry which is preliminary data.</text>
</comment>
<feature type="signal peptide" evidence="4">
    <location>
        <begin position="1"/>
        <end position="17"/>
    </location>
</feature>
<dbReference type="OrthoDB" id="2395236at2759"/>
<evidence type="ECO:0000313" key="7">
    <source>
        <dbReference type="Proteomes" id="UP000037460"/>
    </source>
</evidence>
<dbReference type="Pfam" id="PF00289">
    <property type="entry name" value="Biotin_carb_N"/>
    <property type="match status" value="1"/>
</dbReference>
<dbReference type="InterPro" id="IPR055268">
    <property type="entry name" value="PCB-like"/>
</dbReference>
<gene>
    <name evidence="6" type="ORF">Ctob_016486</name>
</gene>
<dbReference type="Proteomes" id="UP000037460">
    <property type="component" value="Unassembled WGS sequence"/>
</dbReference>
<dbReference type="InterPro" id="IPR016185">
    <property type="entry name" value="PreATP-grasp_dom_sf"/>
</dbReference>
<dbReference type="InterPro" id="IPR005481">
    <property type="entry name" value="BC-like_N"/>
</dbReference>
<name>A0A0M0LSD2_9EUKA</name>
<dbReference type="GO" id="GO:0004736">
    <property type="term" value="F:pyruvate carboxylase activity"/>
    <property type="evidence" value="ECO:0007669"/>
    <property type="project" value="TreeGrafter"/>
</dbReference>
<keyword evidence="6" id="KW-0670">Pyruvate</keyword>
<protein>
    <submittedName>
        <fullName evidence="6">Pyruvate carboxylase</fullName>
    </submittedName>
</protein>